<evidence type="ECO:0000313" key="1">
    <source>
        <dbReference type="EMBL" id="XDJ14564.1"/>
    </source>
</evidence>
<proteinExistence type="predicted"/>
<organism evidence="1">
    <name type="scientific">Pseudomonas phage RVTF4</name>
    <dbReference type="NCBI Taxonomy" id="3236931"/>
    <lineage>
        <taxon>Viruses</taxon>
    </lineage>
</organism>
<name>A0AB39CC84_9VIRU</name>
<protein>
    <submittedName>
        <fullName evidence="1">Uncharacterized protein</fullName>
    </submittedName>
</protein>
<reference evidence="1" key="1">
    <citation type="submission" date="2024-07" db="EMBL/GenBank/DDBJ databases">
        <authorList>
            <person name="Bringhurst R.M."/>
            <person name="Homer T.E."/>
        </authorList>
    </citation>
    <scope>NUCLEOTIDE SEQUENCE</scope>
</reference>
<accession>A0AB39CC84</accession>
<dbReference type="EMBL" id="PQ015378">
    <property type="protein sequence ID" value="XDJ14564.1"/>
    <property type="molecule type" value="Genomic_DNA"/>
</dbReference>
<sequence>MSLMKVEIRNKLLHESETMADGLVEIITTAHKNDAEMVESIHKGEDGTDRFTYRMPLTVYISEQSHTLKRLAAGLEDLGFSNVNIRGVGDLPREDCEVRAWLFYDLVLPDEEAPSV</sequence>